<sequence>MASNNKYIRKEILNVAKRVKKLIDDDPTTRISTAALANEAGISRNMLQIVFKNRYGSPIGRYKLRMRMAHAKYLLTTGKSIKEIAIMLHYSSISSFNNAFRTFYGQSPSEWRVRRR</sequence>
<dbReference type="Gene3D" id="1.10.10.60">
    <property type="entry name" value="Homeodomain-like"/>
    <property type="match status" value="1"/>
</dbReference>
<dbReference type="InterPro" id="IPR009057">
    <property type="entry name" value="Homeodomain-like_sf"/>
</dbReference>
<evidence type="ECO:0000256" key="1">
    <source>
        <dbReference type="ARBA" id="ARBA00023015"/>
    </source>
</evidence>
<gene>
    <name evidence="5" type="ORF">A4D02_34195</name>
</gene>
<reference evidence="5 6" key="1">
    <citation type="submission" date="2016-04" db="EMBL/GenBank/DDBJ databases">
        <authorList>
            <person name="Chen L."/>
            <person name="Zhuang W."/>
            <person name="Wang G."/>
        </authorList>
    </citation>
    <scope>NUCLEOTIDE SEQUENCE [LARGE SCALE GENOMIC DNA]</scope>
    <source>
        <strain evidence="6">GR20</strain>
    </source>
</reference>
<dbReference type="SMART" id="SM00342">
    <property type="entry name" value="HTH_ARAC"/>
    <property type="match status" value="1"/>
</dbReference>
<dbReference type="PRINTS" id="PR00032">
    <property type="entry name" value="HTHARAC"/>
</dbReference>
<dbReference type="EMBL" id="LWBO01000021">
    <property type="protein sequence ID" value="OQP45223.1"/>
    <property type="molecule type" value="Genomic_DNA"/>
</dbReference>
<keyword evidence="3" id="KW-0804">Transcription</keyword>
<dbReference type="InterPro" id="IPR018060">
    <property type="entry name" value="HTH_AraC"/>
</dbReference>
<organism evidence="5 6">
    <name type="scientific">Niastella koreensis</name>
    <dbReference type="NCBI Taxonomy" id="354356"/>
    <lineage>
        <taxon>Bacteria</taxon>
        <taxon>Pseudomonadati</taxon>
        <taxon>Bacteroidota</taxon>
        <taxon>Chitinophagia</taxon>
        <taxon>Chitinophagales</taxon>
        <taxon>Chitinophagaceae</taxon>
        <taxon>Niastella</taxon>
    </lineage>
</organism>
<evidence type="ECO:0000313" key="5">
    <source>
        <dbReference type="EMBL" id="OQP45223.1"/>
    </source>
</evidence>
<accession>A0ABX3NUN9</accession>
<dbReference type="Proteomes" id="UP000192277">
    <property type="component" value="Unassembled WGS sequence"/>
</dbReference>
<evidence type="ECO:0000256" key="2">
    <source>
        <dbReference type="ARBA" id="ARBA00023125"/>
    </source>
</evidence>
<dbReference type="InterPro" id="IPR020449">
    <property type="entry name" value="Tscrpt_reg_AraC-type_HTH"/>
</dbReference>
<dbReference type="SUPFAM" id="SSF46689">
    <property type="entry name" value="Homeodomain-like"/>
    <property type="match status" value="2"/>
</dbReference>
<name>A0ABX3NUN9_9BACT</name>
<dbReference type="PANTHER" id="PTHR47893:SF1">
    <property type="entry name" value="REGULATORY PROTEIN PCHR"/>
    <property type="match status" value="1"/>
</dbReference>
<evidence type="ECO:0000256" key="3">
    <source>
        <dbReference type="ARBA" id="ARBA00023163"/>
    </source>
</evidence>
<evidence type="ECO:0000259" key="4">
    <source>
        <dbReference type="PROSITE" id="PS01124"/>
    </source>
</evidence>
<evidence type="ECO:0000313" key="6">
    <source>
        <dbReference type="Proteomes" id="UP000192277"/>
    </source>
</evidence>
<comment type="caution">
    <text evidence="5">The sequence shown here is derived from an EMBL/GenBank/DDBJ whole genome shotgun (WGS) entry which is preliminary data.</text>
</comment>
<keyword evidence="6" id="KW-1185">Reference proteome</keyword>
<keyword evidence="2" id="KW-0238">DNA-binding</keyword>
<protein>
    <recommendedName>
        <fullName evidence="4">HTH araC/xylS-type domain-containing protein</fullName>
    </recommendedName>
</protein>
<dbReference type="RefSeq" id="WP_014219282.1">
    <property type="nucleotide sequence ID" value="NZ_LWBO01000021.1"/>
</dbReference>
<dbReference type="Pfam" id="PF12833">
    <property type="entry name" value="HTH_18"/>
    <property type="match status" value="1"/>
</dbReference>
<dbReference type="InterPro" id="IPR053142">
    <property type="entry name" value="PchR_regulatory_protein"/>
</dbReference>
<feature type="domain" description="HTH araC/xylS-type" evidence="4">
    <location>
        <begin position="17"/>
        <end position="114"/>
    </location>
</feature>
<dbReference type="PANTHER" id="PTHR47893">
    <property type="entry name" value="REGULATORY PROTEIN PCHR"/>
    <property type="match status" value="1"/>
</dbReference>
<keyword evidence="1" id="KW-0805">Transcription regulation</keyword>
<dbReference type="PROSITE" id="PS01124">
    <property type="entry name" value="HTH_ARAC_FAMILY_2"/>
    <property type="match status" value="1"/>
</dbReference>
<proteinExistence type="predicted"/>